<proteinExistence type="inferred from homology"/>
<evidence type="ECO:0000256" key="4">
    <source>
        <dbReference type="ARBA" id="ARBA00022989"/>
    </source>
</evidence>
<dbReference type="GO" id="GO:0015910">
    <property type="term" value="P:long-chain fatty acid import into peroxisome"/>
    <property type="evidence" value="ECO:0007669"/>
    <property type="project" value="TreeGrafter"/>
</dbReference>
<protein>
    <recommendedName>
        <fullName evidence="6">ABC transporter domain-containing protein</fullName>
    </recommendedName>
</protein>
<dbReference type="Gramene" id="PVH61994">
    <property type="protein sequence ID" value="PVH61994"/>
    <property type="gene ID" value="PAHAL_3G173600"/>
</dbReference>
<dbReference type="GO" id="GO:0042760">
    <property type="term" value="P:very long-chain fatty acid catabolic process"/>
    <property type="evidence" value="ECO:0007669"/>
    <property type="project" value="TreeGrafter"/>
</dbReference>
<sequence length="287" mass="32305">MVEAKFMKLLDHSKILLRKQWLYGIVDDFVIKRLPHNMTWGLSLLYALEHKGDRALTSTQGELAHALAVLVSTVSQSFIAFSDILELHKKLLELSGGINRIFKLEDFLHAAQRNTVVSSNTISAASEEIISFNEVDIIAPSQKLLARKFSCNVVPGKSLLLTGPNGSGKSYIFRVLRDLWPMVPGRVTKPSEGMFHVPQHPYTSLGTLEDQVICPLSREEAEMKVLSLHKSGNKSSASVLLDDHLEKILENVRLVYLLERERWDSTPNWEDALSLGEQQRLGMVCWC</sequence>
<evidence type="ECO:0000259" key="6">
    <source>
        <dbReference type="Pfam" id="PF00005"/>
    </source>
</evidence>
<gene>
    <name evidence="7" type="ORF">PAHAL_3G173600</name>
</gene>
<organism evidence="7">
    <name type="scientific">Panicum hallii</name>
    <dbReference type="NCBI Taxonomy" id="206008"/>
    <lineage>
        <taxon>Eukaryota</taxon>
        <taxon>Viridiplantae</taxon>
        <taxon>Streptophyta</taxon>
        <taxon>Embryophyta</taxon>
        <taxon>Tracheophyta</taxon>
        <taxon>Spermatophyta</taxon>
        <taxon>Magnoliopsida</taxon>
        <taxon>Liliopsida</taxon>
        <taxon>Poales</taxon>
        <taxon>Poaceae</taxon>
        <taxon>PACMAD clade</taxon>
        <taxon>Panicoideae</taxon>
        <taxon>Panicodae</taxon>
        <taxon>Paniceae</taxon>
        <taxon>Panicinae</taxon>
        <taxon>Panicum</taxon>
        <taxon>Panicum sect. Panicum</taxon>
    </lineage>
</organism>
<dbReference type="GO" id="GO:0005778">
    <property type="term" value="C:peroxisomal membrane"/>
    <property type="evidence" value="ECO:0007669"/>
    <property type="project" value="TreeGrafter"/>
</dbReference>
<dbReference type="AlphaFoldDB" id="A0A2T8KIM3"/>
<accession>A0A2T8KIM3</accession>
<dbReference type="Pfam" id="PF00005">
    <property type="entry name" value="ABC_tran"/>
    <property type="match status" value="1"/>
</dbReference>
<reference evidence="7" key="1">
    <citation type="submission" date="2018-04" db="EMBL/GenBank/DDBJ databases">
        <title>WGS assembly of Panicum hallii.</title>
        <authorList>
            <person name="Lovell J."/>
            <person name="Jenkins J."/>
            <person name="Lowry D."/>
            <person name="Mamidi S."/>
            <person name="Sreedasyam A."/>
            <person name="Weng X."/>
            <person name="Barry K."/>
            <person name="Bonette J."/>
            <person name="Campitelli B."/>
            <person name="Daum C."/>
            <person name="Gordon S."/>
            <person name="Gould B."/>
            <person name="Lipzen A."/>
            <person name="Macqueen A."/>
            <person name="Palacio-Mejia J."/>
            <person name="Plott C."/>
            <person name="Shakirov E."/>
            <person name="Shu S."/>
            <person name="Yoshinaga Y."/>
            <person name="Zane M."/>
            <person name="Rokhsar D."/>
            <person name="Grimwood J."/>
            <person name="Schmutz J."/>
            <person name="Juenger T."/>
        </authorList>
    </citation>
    <scope>NUCLEOTIDE SEQUENCE [LARGE SCALE GENOMIC DNA]</scope>
    <source>
        <strain evidence="7">FIL2</strain>
    </source>
</reference>
<dbReference type="GO" id="GO:0005324">
    <property type="term" value="F:long-chain fatty acid transmembrane transporter activity"/>
    <property type="evidence" value="ECO:0007669"/>
    <property type="project" value="TreeGrafter"/>
</dbReference>
<feature type="domain" description="ABC transporter" evidence="6">
    <location>
        <begin position="148"/>
        <end position="283"/>
    </location>
</feature>
<dbReference type="GO" id="GO:0016887">
    <property type="term" value="F:ATP hydrolysis activity"/>
    <property type="evidence" value="ECO:0007669"/>
    <property type="project" value="InterPro"/>
</dbReference>
<dbReference type="GO" id="GO:0005524">
    <property type="term" value="F:ATP binding"/>
    <property type="evidence" value="ECO:0007669"/>
    <property type="project" value="InterPro"/>
</dbReference>
<dbReference type="GO" id="GO:0006635">
    <property type="term" value="P:fatty acid beta-oxidation"/>
    <property type="evidence" value="ECO:0007669"/>
    <property type="project" value="TreeGrafter"/>
</dbReference>
<keyword evidence="5" id="KW-0472">Membrane</keyword>
<dbReference type="PANTHER" id="PTHR11384:SF54">
    <property type="entry name" value="OS05G0107600 PROTEIN"/>
    <property type="match status" value="1"/>
</dbReference>
<keyword evidence="4" id="KW-1133">Transmembrane helix</keyword>
<dbReference type="Proteomes" id="UP000243499">
    <property type="component" value="Chromosome 3"/>
</dbReference>
<keyword evidence="3" id="KW-0812">Transmembrane</keyword>
<dbReference type="Gene3D" id="3.40.50.300">
    <property type="entry name" value="P-loop containing nucleotide triphosphate hydrolases"/>
    <property type="match status" value="1"/>
</dbReference>
<evidence type="ECO:0000256" key="5">
    <source>
        <dbReference type="ARBA" id="ARBA00023136"/>
    </source>
</evidence>
<dbReference type="SUPFAM" id="SSF52540">
    <property type="entry name" value="P-loop containing nucleoside triphosphate hydrolases"/>
    <property type="match status" value="1"/>
</dbReference>
<comment type="similarity">
    <text evidence="1">Belongs to the ABC transporter superfamily. ABCD family. Peroxisomal fatty acyl CoA transporter (TC 3.A.1.203) subfamily.</text>
</comment>
<dbReference type="InterPro" id="IPR003439">
    <property type="entry name" value="ABC_transporter-like_ATP-bd"/>
</dbReference>
<evidence type="ECO:0000256" key="1">
    <source>
        <dbReference type="ARBA" id="ARBA00008575"/>
    </source>
</evidence>
<dbReference type="GO" id="GO:0007031">
    <property type="term" value="P:peroxisome organization"/>
    <property type="evidence" value="ECO:0007669"/>
    <property type="project" value="TreeGrafter"/>
</dbReference>
<evidence type="ECO:0000313" key="7">
    <source>
        <dbReference type="EMBL" id="PVH61994.1"/>
    </source>
</evidence>
<keyword evidence="2" id="KW-0813">Transport</keyword>
<evidence type="ECO:0000256" key="3">
    <source>
        <dbReference type="ARBA" id="ARBA00022692"/>
    </source>
</evidence>
<evidence type="ECO:0000256" key="2">
    <source>
        <dbReference type="ARBA" id="ARBA00022448"/>
    </source>
</evidence>
<dbReference type="InterPro" id="IPR050835">
    <property type="entry name" value="ABC_transporter_sub-D"/>
</dbReference>
<dbReference type="InterPro" id="IPR027417">
    <property type="entry name" value="P-loop_NTPase"/>
</dbReference>
<dbReference type="PANTHER" id="PTHR11384">
    <property type="entry name" value="ATP-BINDING CASSETTE, SUB-FAMILY D MEMBER"/>
    <property type="match status" value="1"/>
</dbReference>
<name>A0A2T8KIM3_9POAL</name>
<dbReference type="EMBL" id="CM008048">
    <property type="protein sequence ID" value="PVH61994.1"/>
    <property type="molecule type" value="Genomic_DNA"/>
</dbReference>
<dbReference type="GO" id="GO:0042626">
    <property type="term" value="F:ATPase-coupled transmembrane transporter activity"/>
    <property type="evidence" value="ECO:0007669"/>
    <property type="project" value="TreeGrafter"/>
</dbReference>